<dbReference type="NCBIfam" id="TIGR02777">
    <property type="entry name" value="LigD_PE_dom"/>
    <property type="match status" value="1"/>
</dbReference>
<keyword evidence="6" id="KW-0540">Nuclease</keyword>
<dbReference type="InterPro" id="IPR012310">
    <property type="entry name" value="DNA_ligase_ATP-dep_cent"/>
</dbReference>
<dbReference type="Pfam" id="PF13298">
    <property type="entry name" value="LigD_N"/>
    <property type="match status" value="1"/>
</dbReference>
<dbReference type="PANTHER" id="PTHR42705:SF2">
    <property type="entry name" value="BIFUNCTIONAL NON-HOMOLOGOUS END JOINING PROTEIN LIGD"/>
    <property type="match status" value="1"/>
</dbReference>
<evidence type="ECO:0000259" key="22">
    <source>
        <dbReference type="PROSITE" id="PS50160"/>
    </source>
</evidence>
<dbReference type="SUPFAM" id="SSF50249">
    <property type="entry name" value="Nucleic acid-binding proteins"/>
    <property type="match status" value="1"/>
</dbReference>
<evidence type="ECO:0000256" key="17">
    <source>
        <dbReference type="ARBA" id="ARBA00023211"/>
    </source>
</evidence>
<keyword evidence="18" id="KW-0511">Multifunctional enzyme</keyword>
<dbReference type="NCBIfam" id="TIGR02779">
    <property type="entry name" value="NHEJ_ligase_lig"/>
    <property type="match status" value="1"/>
</dbReference>
<evidence type="ECO:0000256" key="13">
    <source>
        <dbReference type="ARBA" id="ARBA00022932"/>
    </source>
</evidence>
<accession>A0A7X6DG31</accession>
<dbReference type="EC" id="6.5.1.1" evidence="2"/>
<dbReference type="SUPFAM" id="SSF56091">
    <property type="entry name" value="DNA ligase/mRNA capping enzyme, catalytic domain"/>
    <property type="match status" value="1"/>
</dbReference>
<keyword evidence="10" id="KW-0378">Hydrolase</keyword>
<evidence type="ECO:0000313" key="23">
    <source>
        <dbReference type="EMBL" id="NKE66502.1"/>
    </source>
</evidence>
<keyword evidence="4" id="KW-0808">Transferase</keyword>
<evidence type="ECO:0000256" key="10">
    <source>
        <dbReference type="ARBA" id="ARBA00022801"/>
    </source>
</evidence>
<dbReference type="Gene3D" id="3.30.1490.70">
    <property type="match status" value="1"/>
</dbReference>
<dbReference type="GO" id="GO:0005524">
    <property type="term" value="F:ATP binding"/>
    <property type="evidence" value="ECO:0007669"/>
    <property type="project" value="UniProtKB-KW"/>
</dbReference>
<reference evidence="23 24" key="1">
    <citation type="journal article" date="2020" name="Nature">
        <title>Bacterial chemolithoautotrophy via manganese oxidation.</title>
        <authorList>
            <person name="Yu H."/>
            <person name="Leadbetter J.R."/>
        </authorList>
    </citation>
    <scope>NUCLEOTIDE SEQUENCE [LARGE SCALE GENOMIC DNA]</scope>
    <source>
        <strain evidence="23 24">RBP-1</strain>
    </source>
</reference>
<evidence type="ECO:0000256" key="16">
    <source>
        <dbReference type="ARBA" id="ARBA00023204"/>
    </source>
</evidence>
<dbReference type="EMBL" id="VTOX01000003">
    <property type="protein sequence ID" value="NKE66502.1"/>
    <property type="molecule type" value="Genomic_DNA"/>
</dbReference>
<keyword evidence="5" id="KW-0548">Nucleotidyltransferase</keyword>
<evidence type="ECO:0000256" key="3">
    <source>
        <dbReference type="ARBA" id="ARBA00022598"/>
    </source>
</evidence>
<evidence type="ECO:0000256" key="4">
    <source>
        <dbReference type="ARBA" id="ARBA00022679"/>
    </source>
</evidence>
<name>A0A7X6DG31_9BURK</name>
<comment type="caution">
    <text evidence="23">The sequence shown here is derived from an EMBL/GenBank/DDBJ whole genome shotgun (WGS) entry which is preliminary data.</text>
</comment>
<dbReference type="Proteomes" id="UP000521868">
    <property type="component" value="Unassembled WGS sequence"/>
</dbReference>
<evidence type="ECO:0000256" key="11">
    <source>
        <dbReference type="ARBA" id="ARBA00022839"/>
    </source>
</evidence>
<keyword evidence="14" id="KW-0238">DNA-binding</keyword>
<dbReference type="CDD" id="cd07906">
    <property type="entry name" value="Adenylation_DNA_ligase_LigD_LigC"/>
    <property type="match status" value="1"/>
</dbReference>
<dbReference type="InterPro" id="IPR033651">
    <property type="entry name" value="PaeLigD_Pol-like"/>
</dbReference>
<dbReference type="NCBIfam" id="TIGR02778">
    <property type="entry name" value="ligD_pol"/>
    <property type="match status" value="1"/>
</dbReference>
<dbReference type="GO" id="GO:0004527">
    <property type="term" value="F:exonuclease activity"/>
    <property type="evidence" value="ECO:0007669"/>
    <property type="project" value="UniProtKB-KW"/>
</dbReference>
<dbReference type="CDD" id="cd07971">
    <property type="entry name" value="OBF_DNA_ligase_LigD"/>
    <property type="match status" value="1"/>
</dbReference>
<evidence type="ECO:0000256" key="12">
    <source>
        <dbReference type="ARBA" id="ARBA00022840"/>
    </source>
</evidence>
<dbReference type="InterPro" id="IPR012340">
    <property type="entry name" value="NA-bd_OB-fold"/>
</dbReference>
<evidence type="ECO:0000256" key="20">
    <source>
        <dbReference type="ARBA" id="ARBA00034003"/>
    </source>
</evidence>
<dbReference type="GO" id="GO:0003910">
    <property type="term" value="F:DNA ligase (ATP) activity"/>
    <property type="evidence" value="ECO:0007669"/>
    <property type="project" value="UniProtKB-EC"/>
</dbReference>
<protein>
    <recommendedName>
        <fullName evidence="2">DNA ligase (ATP)</fullName>
        <ecNumber evidence="2">6.5.1.1</ecNumber>
    </recommendedName>
    <alternativeName>
        <fullName evidence="19">NHEJ DNA polymerase</fullName>
    </alternativeName>
</protein>
<keyword evidence="7" id="KW-0479">Metal-binding</keyword>
<dbReference type="Pfam" id="PF21686">
    <property type="entry name" value="LigD_Prim-Pol"/>
    <property type="match status" value="1"/>
</dbReference>
<dbReference type="Gene3D" id="3.90.920.10">
    <property type="entry name" value="DNA primase, PRIM domain"/>
    <property type="match status" value="1"/>
</dbReference>
<dbReference type="NCBIfam" id="TIGR02776">
    <property type="entry name" value="NHEJ_ligase_prk"/>
    <property type="match status" value="1"/>
</dbReference>
<dbReference type="RefSeq" id="WP_168107603.1">
    <property type="nucleotide sequence ID" value="NZ_VTOX01000003.1"/>
</dbReference>
<dbReference type="GO" id="GO:0006281">
    <property type="term" value="P:DNA repair"/>
    <property type="evidence" value="ECO:0007669"/>
    <property type="project" value="UniProtKB-KW"/>
</dbReference>
<evidence type="ECO:0000256" key="18">
    <source>
        <dbReference type="ARBA" id="ARBA00023268"/>
    </source>
</evidence>
<evidence type="ECO:0000313" key="24">
    <source>
        <dbReference type="Proteomes" id="UP000521868"/>
    </source>
</evidence>
<evidence type="ECO:0000256" key="9">
    <source>
        <dbReference type="ARBA" id="ARBA00022763"/>
    </source>
</evidence>
<keyword evidence="24" id="KW-1185">Reference proteome</keyword>
<keyword evidence="8" id="KW-0547">Nucleotide-binding</keyword>
<feature type="region of interest" description="Disordered" evidence="21">
    <location>
        <begin position="516"/>
        <end position="555"/>
    </location>
</feature>
<feature type="domain" description="ATP-dependent DNA ligase family profile" evidence="22">
    <location>
        <begin position="313"/>
        <end position="405"/>
    </location>
</feature>
<dbReference type="GO" id="GO:0046872">
    <property type="term" value="F:metal ion binding"/>
    <property type="evidence" value="ECO:0007669"/>
    <property type="project" value="UniProtKB-KW"/>
</dbReference>
<dbReference type="GO" id="GO:0003887">
    <property type="term" value="F:DNA-directed DNA polymerase activity"/>
    <property type="evidence" value="ECO:0007669"/>
    <property type="project" value="UniProtKB-KW"/>
</dbReference>
<proteinExistence type="predicted"/>
<dbReference type="InterPro" id="IPR014143">
    <property type="entry name" value="NHEJ_ligase_prk"/>
</dbReference>
<keyword evidence="13" id="KW-0239">DNA-directed DNA polymerase</keyword>
<dbReference type="CDD" id="cd04862">
    <property type="entry name" value="PaeLigD_Pol_like"/>
    <property type="match status" value="1"/>
</dbReference>
<feature type="compositionally biased region" description="Low complexity" evidence="21">
    <location>
        <begin position="546"/>
        <end position="555"/>
    </location>
</feature>
<dbReference type="Pfam" id="PF01068">
    <property type="entry name" value="DNA_ligase_A_M"/>
    <property type="match status" value="1"/>
</dbReference>
<dbReference type="PANTHER" id="PTHR42705">
    <property type="entry name" value="BIFUNCTIONAL NON-HOMOLOGOUS END JOINING PROTEIN LIGD"/>
    <property type="match status" value="1"/>
</dbReference>
<keyword evidence="12" id="KW-0067">ATP-binding</keyword>
<dbReference type="NCBIfam" id="NF004628">
    <property type="entry name" value="PRK05972.1"/>
    <property type="match status" value="1"/>
</dbReference>
<evidence type="ECO:0000256" key="7">
    <source>
        <dbReference type="ARBA" id="ARBA00022723"/>
    </source>
</evidence>
<evidence type="ECO:0000256" key="5">
    <source>
        <dbReference type="ARBA" id="ARBA00022695"/>
    </source>
</evidence>
<evidence type="ECO:0000256" key="15">
    <source>
        <dbReference type="ARBA" id="ARBA00023172"/>
    </source>
</evidence>
<keyword evidence="15" id="KW-0233">DNA recombination</keyword>
<dbReference type="InterPro" id="IPR012309">
    <property type="entry name" value="DNA_ligase_ATP-dep_C"/>
</dbReference>
<feature type="region of interest" description="Disordered" evidence="21">
    <location>
        <begin position="1"/>
        <end position="31"/>
    </location>
</feature>
<evidence type="ECO:0000256" key="14">
    <source>
        <dbReference type="ARBA" id="ARBA00023125"/>
    </source>
</evidence>
<evidence type="ECO:0000256" key="1">
    <source>
        <dbReference type="ARBA" id="ARBA00001936"/>
    </source>
</evidence>
<dbReference type="Pfam" id="PF04679">
    <property type="entry name" value="DNA_ligase_A_C"/>
    <property type="match status" value="1"/>
</dbReference>
<dbReference type="InterPro" id="IPR014144">
    <property type="entry name" value="LigD_PE_domain"/>
</dbReference>
<dbReference type="GO" id="GO:0006310">
    <property type="term" value="P:DNA recombination"/>
    <property type="evidence" value="ECO:0007669"/>
    <property type="project" value="UniProtKB-KW"/>
</dbReference>
<dbReference type="InterPro" id="IPR014146">
    <property type="entry name" value="LigD_ligase_dom"/>
</dbReference>
<feature type="compositionally biased region" description="Basic and acidic residues" evidence="21">
    <location>
        <begin position="1"/>
        <end position="18"/>
    </location>
</feature>
<dbReference type="PROSITE" id="PS50160">
    <property type="entry name" value="DNA_LIGASE_A3"/>
    <property type="match status" value="1"/>
</dbReference>
<keyword evidence="17" id="KW-0464">Manganese</keyword>
<dbReference type="AlphaFoldDB" id="A0A7X6DG31"/>
<dbReference type="Gene3D" id="2.40.50.140">
    <property type="entry name" value="Nucleic acid-binding proteins"/>
    <property type="match status" value="1"/>
</dbReference>
<comment type="cofactor">
    <cofactor evidence="1">
        <name>Mn(2+)</name>
        <dbReference type="ChEBI" id="CHEBI:29035"/>
    </cofactor>
</comment>
<evidence type="ECO:0000256" key="6">
    <source>
        <dbReference type="ARBA" id="ARBA00022722"/>
    </source>
</evidence>
<dbReference type="Gene3D" id="3.30.470.30">
    <property type="entry name" value="DNA ligase/mRNA capping enzyme"/>
    <property type="match status" value="1"/>
</dbReference>
<keyword evidence="16" id="KW-0234">DNA repair</keyword>
<sequence>MDERSSDALKTDRDKRNFDITPEPAAGGAANEEARAFVVQKHWATRLHYDFRLELGGTMKSWAVPKGPSFDPADKRMAVHVEDHPISYNTFEGTIPPKQYGAGKVIVWDKGVWIPLEDPYEGLRQGRLKFELRGHKLHGRWTLVRIKNRRDERQDPWLLIKERDEHVRAAGEYSVVDALPDSVKHLPDQPAPKGAAVAPATVTGASGPPAGARAAPLPDKLQPQLATLVDEPPGDPQRWVFEIKFDGYRMLARAEGGQVRLLTRNGNDWTAKLPELARSLEAMDLPDGWYDGEIIMPGTRVPADFQALQGAFDSARTADIVYYLFDLPYCAGHDLRGVPLVERRAVLQRIVERRPQDKVRFSAVFDAPPQEIVASACRLGLEGVIAKRRDSAYVTRRSSDWVKLKCGQRQEFVVGGYTDPKGSRTGLGSLLLGVHDEQGALRYAGNVGTGFNEQTLRELRARLGELQAGASPFAPDANLPRQAHWVRPELVCEVAFGEWTRDGRIRHSVFHGIRDDKPAQAITREAARPAAPVDRPAKSASRRRAAPSPGKEAAVPAEVALPASLRVTNPDRVIDAASGATKLDLVRYYALVAPLMMEHLRDRPVALVRAPTGIGGELFFQKHMERYKMPGVVQLDRAIDPDHPPLLAVAQPEGLLSAAQMNVVEFHTWNGMTRSIRTPDRMTFDLDPGEGVGWPQIQEAAQLVHGFLRELGLAAFLKTSGGKGLHIVVPLVPKFDWDTVKDFSQAIVQHLARTIPQRFVAKSGGGNRVGRIFIDYLRNGFGATTAAAWSARSRPGLGISVPVRWEELAQLTSGAHWTVATVQSRLADGNEPWSAYEASRNGLAAAMKTLGFKAR</sequence>
<evidence type="ECO:0000256" key="19">
    <source>
        <dbReference type="ARBA" id="ARBA00029943"/>
    </source>
</evidence>
<dbReference type="GO" id="GO:0003677">
    <property type="term" value="F:DNA binding"/>
    <property type="evidence" value="ECO:0007669"/>
    <property type="project" value="UniProtKB-KW"/>
</dbReference>
<keyword evidence="3 23" id="KW-0436">Ligase</keyword>
<keyword evidence="9" id="KW-0227">DNA damage</keyword>
<evidence type="ECO:0000256" key="8">
    <source>
        <dbReference type="ARBA" id="ARBA00022741"/>
    </source>
</evidence>
<gene>
    <name evidence="23" type="primary">ligD</name>
    <name evidence="23" type="ORF">RAMLITH_11775</name>
</gene>
<dbReference type="InterPro" id="IPR014145">
    <property type="entry name" value="LigD_pol_dom"/>
</dbReference>
<feature type="compositionally biased region" description="Low complexity" evidence="21">
    <location>
        <begin position="22"/>
        <end position="31"/>
    </location>
</feature>
<evidence type="ECO:0000256" key="2">
    <source>
        <dbReference type="ARBA" id="ARBA00012727"/>
    </source>
</evidence>
<evidence type="ECO:0000256" key="21">
    <source>
        <dbReference type="SAM" id="MobiDB-lite"/>
    </source>
</evidence>
<keyword evidence="11" id="KW-0269">Exonuclease</keyword>
<comment type="catalytic activity">
    <reaction evidence="20">
        <text>ATP + (deoxyribonucleotide)n-3'-hydroxyl + 5'-phospho-(deoxyribonucleotide)m = (deoxyribonucleotide)n+m + AMP + diphosphate.</text>
        <dbReference type="EC" id="6.5.1.1"/>
    </reaction>
</comment>
<dbReference type="InterPro" id="IPR052171">
    <property type="entry name" value="NHEJ_LigD"/>
</dbReference>
<organism evidence="23 24">
    <name type="scientific">Ramlibacter lithotrophicus</name>
    <dbReference type="NCBI Taxonomy" id="2606681"/>
    <lineage>
        <taxon>Bacteria</taxon>
        <taxon>Pseudomonadati</taxon>
        <taxon>Pseudomonadota</taxon>
        <taxon>Betaproteobacteria</taxon>
        <taxon>Burkholderiales</taxon>
        <taxon>Comamonadaceae</taxon>
        <taxon>Ramlibacter</taxon>
    </lineage>
</organism>